<organism evidence="1 2">
    <name type="scientific">Rhizobium mongolense</name>
    <dbReference type="NCBI Taxonomy" id="57676"/>
    <lineage>
        <taxon>Bacteria</taxon>
        <taxon>Pseudomonadati</taxon>
        <taxon>Pseudomonadota</taxon>
        <taxon>Alphaproteobacteria</taxon>
        <taxon>Hyphomicrobiales</taxon>
        <taxon>Rhizobiaceae</taxon>
        <taxon>Rhizobium/Agrobacterium group</taxon>
        <taxon>Rhizobium</taxon>
    </lineage>
</organism>
<accession>A0A7W6RKN0</accession>
<dbReference type="AlphaFoldDB" id="A0A7W6RKN0"/>
<sequence length="81" mass="9193">MTKLLLHKTYRARKPGTILDIPQREAGSFEAIGLGQIIQVSVRSDDTLMAAIRFMAQSNLGRRTRCFHPCRLGGSQRHVQW</sequence>
<protein>
    <submittedName>
        <fullName evidence="1">Uncharacterized protein</fullName>
    </submittedName>
</protein>
<evidence type="ECO:0000313" key="1">
    <source>
        <dbReference type="EMBL" id="MBB4274197.1"/>
    </source>
</evidence>
<evidence type="ECO:0000313" key="2">
    <source>
        <dbReference type="Proteomes" id="UP000533641"/>
    </source>
</evidence>
<proteinExistence type="predicted"/>
<name>A0A7W6RKN0_9HYPH</name>
<dbReference type="EMBL" id="JACIGM010000003">
    <property type="protein sequence ID" value="MBB4274197.1"/>
    <property type="molecule type" value="Genomic_DNA"/>
</dbReference>
<dbReference type="Proteomes" id="UP000533641">
    <property type="component" value="Unassembled WGS sequence"/>
</dbReference>
<gene>
    <name evidence="1" type="ORF">GGE12_001952</name>
</gene>
<comment type="caution">
    <text evidence="1">The sequence shown here is derived from an EMBL/GenBank/DDBJ whole genome shotgun (WGS) entry which is preliminary data.</text>
</comment>
<reference evidence="1 2" key="1">
    <citation type="submission" date="2020-08" db="EMBL/GenBank/DDBJ databases">
        <title>Genomic Encyclopedia of Type Strains, Phase IV (KMG-V): Genome sequencing to study the core and pangenomes of soil and plant-associated prokaryotes.</title>
        <authorList>
            <person name="Whitman W."/>
        </authorList>
    </citation>
    <scope>NUCLEOTIDE SEQUENCE [LARGE SCALE GENOMIC DNA]</scope>
    <source>
        <strain evidence="1 2">SEMIA 402</strain>
    </source>
</reference>